<dbReference type="GeneID" id="8919025"/>
<keyword evidence="1" id="KW-0812">Transmembrane</keyword>
<evidence type="ECO:0000313" key="2">
    <source>
        <dbReference type="EMBL" id="ELY36934.1"/>
    </source>
</evidence>
<organism evidence="2 3">
    <name type="scientific">Haloferax volcanii (strain ATCC 29605 / DSM 3757 / JCM 8879 / NBRC 14742 / NCIMB 2012 / VKM B-1768 / DS2)</name>
    <name type="common">Halobacterium volcanii</name>
    <dbReference type="NCBI Taxonomy" id="309800"/>
    <lineage>
        <taxon>Archaea</taxon>
        <taxon>Methanobacteriati</taxon>
        <taxon>Methanobacteriota</taxon>
        <taxon>Stenosarchaea group</taxon>
        <taxon>Halobacteria</taxon>
        <taxon>Halobacteriales</taxon>
        <taxon>Haloferacaceae</taxon>
        <taxon>Haloferax</taxon>
    </lineage>
</organism>
<gene>
    <name evidence="2" type="ORF">C498_02270</name>
</gene>
<keyword evidence="1" id="KW-1133">Transmembrane helix</keyword>
<dbReference type="Proteomes" id="UP000011532">
    <property type="component" value="Unassembled WGS sequence"/>
</dbReference>
<sequence length="132" mass="13626">MTGPSETAVSGAIAATSVFVGLAVAFGGPQVNLAAGVVWTVATGMVLLHLRGKVRDARSDESPEPGPLLRLAEIDYDPRYDRYLGVLLFALGIAAFAALLVVDPSGWNALFLVDVGNCCLIAALGAVALSDR</sequence>
<protein>
    <submittedName>
        <fullName evidence="2">Uncharacterized protein</fullName>
    </submittedName>
</protein>
<reference evidence="2 3" key="2">
    <citation type="journal article" date="2014" name="PLoS Genet.">
        <title>Phylogenetically driven sequencing of extremely halophilic archaea reveals strategies for static and dynamic osmo-response.</title>
        <authorList>
            <person name="Becker E.A."/>
            <person name="Seitzer P.M."/>
            <person name="Tritt A."/>
            <person name="Larsen D."/>
            <person name="Krusor M."/>
            <person name="Yao A.I."/>
            <person name="Wu D."/>
            <person name="Madern D."/>
            <person name="Eisen J.A."/>
            <person name="Darling A.E."/>
            <person name="Facciotti M.T."/>
        </authorList>
    </citation>
    <scope>NUCLEOTIDE SEQUENCE [LARGE SCALE GENOMIC DNA]</scope>
    <source>
        <strain evidence="3">ATCC 29605 / DSM 3757 / JCM 8879 / NBRC 14742 / NCIMB 2012 / VKM B-1768 / DS2</strain>
    </source>
</reference>
<evidence type="ECO:0000256" key="1">
    <source>
        <dbReference type="SAM" id="Phobius"/>
    </source>
</evidence>
<evidence type="ECO:0000313" key="3">
    <source>
        <dbReference type="Proteomes" id="UP000011532"/>
    </source>
</evidence>
<proteinExistence type="predicted"/>
<feature type="transmembrane region" description="Helical" evidence="1">
    <location>
        <begin position="83"/>
        <end position="102"/>
    </location>
</feature>
<feature type="transmembrane region" description="Helical" evidence="1">
    <location>
        <begin position="108"/>
        <end position="129"/>
    </location>
</feature>
<accession>A0A384KBX5</accession>
<dbReference type="AlphaFoldDB" id="A0A384KBX5"/>
<feature type="transmembrane region" description="Helical" evidence="1">
    <location>
        <begin position="7"/>
        <end position="27"/>
    </location>
</feature>
<dbReference type="OrthoDB" id="293161at2157"/>
<dbReference type="EMBL" id="AOHU01000021">
    <property type="protein sequence ID" value="ELY36934.1"/>
    <property type="molecule type" value="Genomic_DNA"/>
</dbReference>
<comment type="caution">
    <text evidence="2">The sequence shown here is derived from an EMBL/GenBank/DDBJ whole genome shotgun (WGS) entry which is preliminary data.</text>
</comment>
<dbReference type="RefSeq" id="WP_004041263.1">
    <property type="nucleotide sequence ID" value="NC_013964.1"/>
</dbReference>
<name>A0A384KBX5_HALVD</name>
<keyword evidence="1" id="KW-0472">Membrane</keyword>
<feature type="transmembrane region" description="Helical" evidence="1">
    <location>
        <begin position="33"/>
        <end position="50"/>
    </location>
</feature>
<reference evidence="3" key="1">
    <citation type="submission" date="2012-11" db="EMBL/GenBank/DDBJ databases">
        <authorList>
            <person name="Becker E.A."/>
            <person name="Seitzer P."/>
            <person name="Tritt A."/>
            <person name="Larsen D."/>
            <person name="Yao A."/>
            <person name="Wu D."/>
            <person name="Darling A."/>
            <person name="Eisen J.A."/>
            <person name="Facciotti M.T."/>
        </authorList>
    </citation>
    <scope>NUCLEOTIDE SEQUENCE [LARGE SCALE GENOMIC DNA]</scope>
    <source>
        <strain evidence="3">ATCC 29605 / DSM 3757 / JCM 8879 / NBRC 14742 / NCIMB 2012 / VKM B-1768 / DS2</strain>
    </source>
</reference>